<dbReference type="AlphaFoldDB" id="A0AAD6Y5R0"/>
<feature type="coiled-coil region" evidence="1">
    <location>
        <begin position="91"/>
        <end position="118"/>
    </location>
</feature>
<keyword evidence="1" id="KW-0175">Coiled coil</keyword>
<dbReference type="EMBL" id="JARJCW010000053">
    <property type="protein sequence ID" value="KAJ7202852.1"/>
    <property type="molecule type" value="Genomic_DNA"/>
</dbReference>
<proteinExistence type="predicted"/>
<comment type="caution">
    <text evidence="2">The sequence shown here is derived from an EMBL/GenBank/DDBJ whole genome shotgun (WGS) entry which is preliminary data.</text>
</comment>
<dbReference type="Proteomes" id="UP001219525">
    <property type="component" value="Unassembled WGS sequence"/>
</dbReference>
<sequence length="256" mass="28508">MITAIELEVRNRGKNRSHASCFRCLRQWQYARWVASIFNRINMYSESVLSLTLNEQTALTSNIQDNSTLSYSAVPASTPSPIANFITSATVQGLADQLKRLNDRQDQIEAELKHLSNICRPLAMQVLLDECVNGIGHALGVPPRESSDKATWDRDTVIDAWRVHLRSPATITDPAAAAYLNTTDTVRFMLGLDTGSQKLREASDVAALDIELFRSFCATENIAPGLRTHIERSFTYLHPKEPALMFKTDKPSSSPS</sequence>
<evidence type="ECO:0000256" key="1">
    <source>
        <dbReference type="SAM" id="Coils"/>
    </source>
</evidence>
<evidence type="ECO:0000313" key="3">
    <source>
        <dbReference type="Proteomes" id="UP001219525"/>
    </source>
</evidence>
<gene>
    <name evidence="2" type="ORF">GGX14DRAFT_462654</name>
</gene>
<accession>A0AAD6Y5R0</accession>
<reference evidence="2" key="1">
    <citation type="submission" date="2023-03" db="EMBL/GenBank/DDBJ databases">
        <title>Massive genome expansion in bonnet fungi (Mycena s.s.) driven by repeated elements and novel gene families across ecological guilds.</title>
        <authorList>
            <consortium name="Lawrence Berkeley National Laboratory"/>
            <person name="Harder C.B."/>
            <person name="Miyauchi S."/>
            <person name="Viragh M."/>
            <person name="Kuo A."/>
            <person name="Thoen E."/>
            <person name="Andreopoulos B."/>
            <person name="Lu D."/>
            <person name="Skrede I."/>
            <person name="Drula E."/>
            <person name="Henrissat B."/>
            <person name="Morin E."/>
            <person name="Kohler A."/>
            <person name="Barry K."/>
            <person name="LaButti K."/>
            <person name="Morin E."/>
            <person name="Salamov A."/>
            <person name="Lipzen A."/>
            <person name="Mereny Z."/>
            <person name="Hegedus B."/>
            <person name="Baldrian P."/>
            <person name="Stursova M."/>
            <person name="Weitz H."/>
            <person name="Taylor A."/>
            <person name="Grigoriev I.V."/>
            <person name="Nagy L.G."/>
            <person name="Martin F."/>
            <person name="Kauserud H."/>
        </authorList>
    </citation>
    <scope>NUCLEOTIDE SEQUENCE</scope>
    <source>
        <strain evidence="2">9144</strain>
    </source>
</reference>
<evidence type="ECO:0000313" key="2">
    <source>
        <dbReference type="EMBL" id="KAJ7202852.1"/>
    </source>
</evidence>
<organism evidence="2 3">
    <name type="scientific">Mycena pura</name>
    <dbReference type="NCBI Taxonomy" id="153505"/>
    <lineage>
        <taxon>Eukaryota</taxon>
        <taxon>Fungi</taxon>
        <taxon>Dikarya</taxon>
        <taxon>Basidiomycota</taxon>
        <taxon>Agaricomycotina</taxon>
        <taxon>Agaricomycetes</taxon>
        <taxon>Agaricomycetidae</taxon>
        <taxon>Agaricales</taxon>
        <taxon>Marasmiineae</taxon>
        <taxon>Mycenaceae</taxon>
        <taxon>Mycena</taxon>
    </lineage>
</organism>
<keyword evidence="3" id="KW-1185">Reference proteome</keyword>
<name>A0AAD6Y5R0_9AGAR</name>
<protein>
    <submittedName>
        <fullName evidence="2">Uncharacterized protein</fullName>
    </submittedName>
</protein>